<reference evidence="4 5" key="1">
    <citation type="submission" date="2022-01" db="EMBL/GenBank/DDBJ databases">
        <title>Paraglaciecola sp. G1-23.</title>
        <authorList>
            <person name="Jin M.S."/>
            <person name="Han D.M."/>
            <person name="Kim H.M."/>
            <person name="Jeon C.O."/>
        </authorList>
    </citation>
    <scope>NUCLEOTIDE SEQUENCE [LARGE SCALE GENOMIC DNA]</scope>
    <source>
        <strain evidence="4 5">G1-23</strain>
    </source>
</reference>
<gene>
    <name evidence="4" type="ORF">L0668_05575</name>
</gene>
<dbReference type="Proteomes" id="UP001521137">
    <property type="component" value="Unassembled WGS sequence"/>
</dbReference>
<name>A0ABS9D4J0_9ALTE</name>
<dbReference type="RefSeq" id="WP_235311090.1">
    <property type="nucleotide sequence ID" value="NZ_JAKGAS010000002.1"/>
</dbReference>
<organism evidence="4 5">
    <name type="scientific">Paraglaciecola algarum</name>
    <dbReference type="NCBI Taxonomy" id="3050085"/>
    <lineage>
        <taxon>Bacteria</taxon>
        <taxon>Pseudomonadati</taxon>
        <taxon>Pseudomonadota</taxon>
        <taxon>Gammaproteobacteria</taxon>
        <taxon>Alteromonadales</taxon>
        <taxon>Alteromonadaceae</taxon>
        <taxon>Paraglaciecola</taxon>
    </lineage>
</organism>
<dbReference type="NCBIfam" id="TIGR01414">
    <property type="entry name" value="autotrans_barl"/>
    <property type="match status" value="1"/>
</dbReference>
<feature type="signal peptide" evidence="2">
    <location>
        <begin position="1"/>
        <end position="26"/>
    </location>
</feature>
<feature type="domain" description="Outer membrane protein beta-barrel" evidence="3">
    <location>
        <begin position="19"/>
        <end position="192"/>
    </location>
</feature>
<evidence type="ECO:0000256" key="2">
    <source>
        <dbReference type="SAM" id="SignalP"/>
    </source>
</evidence>
<proteinExistence type="predicted"/>
<dbReference type="InterPro" id="IPR011250">
    <property type="entry name" value="OMP/PagP_B-barrel"/>
</dbReference>
<dbReference type="Gene3D" id="2.40.160.20">
    <property type="match status" value="1"/>
</dbReference>
<accession>A0ABS9D4J0</accession>
<dbReference type="InterPro" id="IPR027385">
    <property type="entry name" value="Beta-barrel_OMP"/>
</dbReference>
<evidence type="ECO:0000256" key="1">
    <source>
        <dbReference type="ARBA" id="ARBA00022729"/>
    </source>
</evidence>
<evidence type="ECO:0000259" key="3">
    <source>
        <dbReference type="Pfam" id="PF13505"/>
    </source>
</evidence>
<evidence type="ECO:0000313" key="4">
    <source>
        <dbReference type="EMBL" id="MCF2947569.1"/>
    </source>
</evidence>
<dbReference type="SUPFAM" id="SSF56925">
    <property type="entry name" value="OMPA-like"/>
    <property type="match status" value="1"/>
</dbReference>
<dbReference type="Pfam" id="PF13505">
    <property type="entry name" value="OMP_b-brl"/>
    <property type="match status" value="1"/>
</dbReference>
<evidence type="ECO:0000313" key="5">
    <source>
        <dbReference type="Proteomes" id="UP001521137"/>
    </source>
</evidence>
<comment type="caution">
    <text evidence="4">The sequence shown here is derived from an EMBL/GenBank/DDBJ whole genome shotgun (WGS) entry which is preliminary data.</text>
</comment>
<sequence length="192" mass="21601">MKFNSVTTLLIILFIANFLANKSALASEEWQNRATLYFGQKHLDKDDFEDKTHGAFGISFDLKRKGWPVSIAMDLMAAGKKIEGEQVNIERVTGGFHLGVRKYWMLNENLEPYLGGGINFSGAEREKIQGATTVTFSDRDTGYWLATGINWKFKNRLTLGAEIRYSKANVNLDNIDVNIGGVYSILSVGYRF</sequence>
<feature type="chain" id="PRO_5045915499" evidence="2">
    <location>
        <begin position="27"/>
        <end position="192"/>
    </location>
</feature>
<dbReference type="EMBL" id="JAKGAS010000002">
    <property type="protein sequence ID" value="MCF2947569.1"/>
    <property type="molecule type" value="Genomic_DNA"/>
</dbReference>
<dbReference type="InterPro" id="IPR006315">
    <property type="entry name" value="OM_autotransptr_brl_dom"/>
</dbReference>
<keyword evidence="1 2" id="KW-0732">Signal</keyword>
<protein>
    <submittedName>
        <fullName evidence="4">Porin family protein</fullName>
    </submittedName>
</protein>
<keyword evidence="5" id="KW-1185">Reference proteome</keyword>